<accession>A0A0V0UE21</accession>
<evidence type="ECO:0000256" key="1">
    <source>
        <dbReference type="SAM" id="MobiDB-lite"/>
    </source>
</evidence>
<dbReference type="EMBL" id="JYDJ01000021">
    <property type="protein sequence ID" value="KRX49015.1"/>
    <property type="molecule type" value="Genomic_DNA"/>
</dbReference>
<sequence>MLQPEKDEKESSQQSTRIKIKEAKWKNVPEEKSTYIHIQRFFFFVFLEKQRLNANVLACQRGEIEKNERKRTDPVDEQKSSDSRSIQHNINGLGETSNEFTGKSSREMGVHVEREKRRYTIERCALKCKPKATLVLEINA</sequence>
<evidence type="ECO:0000313" key="2">
    <source>
        <dbReference type="EMBL" id="KRX49015.1"/>
    </source>
</evidence>
<name>A0A0V0UE21_9BILA</name>
<proteinExistence type="predicted"/>
<organism evidence="2 3">
    <name type="scientific">Trichinella murrelli</name>
    <dbReference type="NCBI Taxonomy" id="144512"/>
    <lineage>
        <taxon>Eukaryota</taxon>
        <taxon>Metazoa</taxon>
        <taxon>Ecdysozoa</taxon>
        <taxon>Nematoda</taxon>
        <taxon>Enoplea</taxon>
        <taxon>Dorylaimia</taxon>
        <taxon>Trichinellida</taxon>
        <taxon>Trichinellidae</taxon>
        <taxon>Trichinella</taxon>
    </lineage>
</organism>
<comment type="caution">
    <text evidence="2">The sequence shown here is derived from an EMBL/GenBank/DDBJ whole genome shotgun (WGS) entry which is preliminary data.</text>
</comment>
<evidence type="ECO:0000313" key="3">
    <source>
        <dbReference type="Proteomes" id="UP000055048"/>
    </source>
</evidence>
<reference evidence="2 3" key="1">
    <citation type="submission" date="2015-01" db="EMBL/GenBank/DDBJ databases">
        <title>Evolution of Trichinella species and genotypes.</title>
        <authorList>
            <person name="Korhonen P.K."/>
            <person name="Edoardo P."/>
            <person name="Giuseppe L.R."/>
            <person name="Gasser R.B."/>
        </authorList>
    </citation>
    <scope>NUCLEOTIDE SEQUENCE [LARGE SCALE GENOMIC DNA]</scope>
    <source>
        <strain evidence="2">ISS417</strain>
    </source>
</reference>
<feature type="region of interest" description="Disordered" evidence="1">
    <location>
        <begin position="63"/>
        <end position="107"/>
    </location>
</feature>
<feature type="compositionally biased region" description="Basic and acidic residues" evidence="1">
    <location>
        <begin position="63"/>
        <end position="82"/>
    </location>
</feature>
<protein>
    <submittedName>
        <fullName evidence="2">Uncharacterized protein</fullName>
    </submittedName>
</protein>
<keyword evidence="3" id="KW-1185">Reference proteome</keyword>
<feature type="compositionally biased region" description="Polar residues" evidence="1">
    <location>
        <begin position="83"/>
        <end position="103"/>
    </location>
</feature>
<dbReference type="AlphaFoldDB" id="A0A0V0UE21"/>
<dbReference type="OrthoDB" id="10394544at2759"/>
<dbReference type="Proteomes" id="UP000055048">
    <property type="component" value="Unassembled WGS sequence"/>
</dbReference>
<gene>
    <name evidence="2" type="ORF">T05_2207</name>
</gene>